<feature type="transmembrane region" description="Helical" evidence="10">
    <location>
        <begin position="141"/>
        <end position="160"/>
    </location>
</feature>
<dbReference type="AlphaFoldDB" id="A0A6A6HGQ0"/>
<keyword evidence="7 8" id="KW-0472">Membrane</keyword>
<dbReference type="PIRSF" id="PIRSF017207">
    <property type="entry name" value="UCP017207_TM-p85"/>
    <property type="match status" value="1"/>
</dbReference>
<keyword evidence="4 10" id="KW-0812">Transmembrane</keyword>
<dbReference type="OrthoDB" id="369569at2759"/>
<proteinExistence type="inferred from homology"/>
<dbReference type="Proteomes" id="UP000800092">
    <property type="component" value="Unassembled WGS sequence"/>
</dbReference>
<accession>A0A6A6HGQ0</accession>
<evidence type="ECO:0000256" key="9">
    <source>
        <dbReference type="SAM" id="MobiDB-lite"/>
    </source>
</evidence>
<name>A0A6A6HGQ0_VIRVR</name>
<feature type="compositionally biased region" description="Polar residues" evidence="9">
    <location>
        <begin position="19"/>
        <end position="28"/>
    </location>
</feature>
<feature type="region of interest" description="Disordered" evidence="9">
    <location>
        <begin position="1"/>
        <end position="68"/>
    </location>
</feature>
<evidence type="ECO:0000256" key="7">
    <source>
        <dbReference type="ARBA" id="ARBA00023136"/>
    </source>
</evidence>
<keyword evidence="6 10" id="KW-1133">Transmembrane helix</keyword>
<evidence type="ECO:0000256" key="1">
    <source>
        <dbReference type="ARBA" id="ARBA00004477"/>
    </source>
</evidence>
<gene>
    <name evidence="11" type="ORF">EV356DRAFT_512292</name>
</gene>
<sequence length="194" mass="21493">MAAVQASRPPPPPQWVLDLNSTSPTKSKAANIPDPPGYQAVSTSSGKRNNTTKQSSQTSARKTPTTEEMDTLKLKKAWELAIAPAKQLPMNGIMMYMSGNSLQIFSIMMVWMLFKNPINAILNINPTFARFETEGTKTNMLLVKIAYIATNLLALALGIWKVNGMGLLPTTRSDWLAWEAQREPLERARMDISL</sequence>
<keyword evidence="5" id="KW-0256">Endoplasmic reticulum</keyword>
<dbReference type="EMBL" id="ML991782">
    <property type="protein sequence ID" value="KAF2237018.1"/>
    <property type="molecule type" value="Genomic_DNA"/>
</dbReference>
<evidence type="ECO:0000256" key="5">
    <source>
        <dbReference type="ARBA" id="ARBA00022824"/>
    </source>
</evidence>
<organism evidence="11 12">
    <name type="scientific">Viridothelium virens</name>
    <name type="common">Speckled blister lichen</name>
    <name type="synonym">Trypethelium virens</name>
    <dbReference type="NCBI Taxonomy" id="1048519"/>
    <lineage>
        <taxon>Eukaryota</taxon>
        <taxon>Fungi</taxon>
        <taxon>Dikarya</taxon>
        <taxon>Ascomycota</taxon>
        <taxon>Pezizomycotina</taxon>
        <taxon>Dothideomycetes</taxon>
        <taxon>Dothideomycetes incertae sedis</taxon>
        <taxon>Trypetheliales</taxon>
        <taxon>Trypetheliaceae</taxon>
        <taxon>Viridothelium</taxon>
    </lineage>
</organism>
<evidence type="ECO:0000256" key="8">
    <source>
        <dbReference type="PIRNR" id="PIRNR017207"/>
    </source>
</evidence>
<evidence type="ECO:0000256" key="4">
    <source>
        <dbReference type="ARBA" id="ARBA00022692"/>
    </source>
</evidence>
<comment type="subcellular location">
    <subcellularLocation>
        <location evidence="1">Endoplasmic reticulum membrane</location>
        <topology evidence="1">Multi-pass membrane protein</topology>
    </subcellularLocation>
</comment>
<evidence type="ECO:0000256" key="6">
    <source>
        <dbReference type="ARBA" id="ARBA00022989"/>
    </source>
</evidence>
<protein>
    <recommendedName>
        <fullName evidence="3 8">ER membrane protein complex subunit 4</fullName>
    </recommendedName>
</protein>
<feature type="compositionally biased region" description="Polar residues" evidence="9">
    <location>
        <begin position="40"/>
        <end position="63"/>
    </location>
</feature>
<reference evidence="11" key="1">
    <citation type="journal article" date="2020" name="Stud. Mycol.">
        <title>101 Dothideomycetes genomes: a test case for predicting lifestyles and emergence of pathogens.</title>
        <authorList>
            <person name="Haridas S."/>
            <person name="Albert R."/>
            <person name="Binder M."/>
            <person name="Bloem J."/>
            <person name="Labutti K."/>
            <person name="Salamov A."/>
            <person name="Andreopoulos B."/>
            <person name="Baker S."/>
            <person name="Barry K."/>
            <person name="Bills G."/>
            <person name="Bluhm B."/>
            <person name="Cannon C."/>
            <person name="Castanera R."/>
            <person name="Culley D."/>
            <person name="Daum C."/>
            <person name="Ezra D."/>
            <person name="Gonzalez J."/>
            <person name="Henrissat B."/>
            <person name="Kuo A."/>
            <person name="Liang C."/>
            <person name="Lipzen A."/>
            <person name="Lutzoni F."/>
            <person name="Magnuson J."/>
            <person name="Mondo S."/>
            <person name="Nolan M."/>
            <person name="Ohm R."/>
            <person name="Pangilinan J."/>
            <person name="Park H.-J."/>
            <person name="Ramirez L."/>
            <person name="Alfaro M."/>
            <person name="Sun H."/>
            <person name="Tritt A."/>
            <person name="Yoshinaga Y."/>
            <person name="Zwiers L.-H."/>
            <person name="Turgeon B."/>
            <person name="Goodwin S."/>
            <person name="Spatafora J."/>
            <person name="Crous P."/>
            <person name="Grigoriev I."/>
        </authorList>
    </citation>
    <scope>NUCLEOTIDE SEQUENCE</scope>
    <source>
        <strain evidence="11">Tuck. ex Michener</strain>
    </source>
</reference>
<comment type="similarity">
    <text evidence="2 8">Belongs to the EMC4 family.</text>
</comment>
<evidence type="ECO:0000256" key="10">
    <source>
        <dbReference type="SAM" id="Phobius"/>
    </source>
</evidence>
<evidence type="ECO:0000313" key="12">
    <source>
        <dbReference type="Proteomes" id="UP000800092"/>
    </source>
</evidence>
<dbReference type="GO" id="GO:0005789">
    <property type="term" value="C:endoplasmic reticulum membrane"/>
    <property type="evidence" value="ECO:0007669"/>
    <property type="project" value="UniProtKB-SubCell"/>
</dbReference>
<keyword evidence="12" id="KW-1185">Reference proteome</keyword>
<feature type="transmembrane region" description="Helical" evidence="10">
    <location>
        <begin position="93"/>
        <end position="114"/>
    </location>
</feature>
<dbReference type="InterPro" id="IPR009445">
    <property type="entry name" value="TMEM85/Emc4"/>
</dbReference>
<evidence type="ECO:0000256" key="3">
    <source>
        <dbReference type="ARBA" id="ARBA00020820"/>
    </source>
</evidence>
<dbReference type="PANTHER" id="PTHR19315">
    <property type="entry name" value="ER MEMBRANE PROTEIN COMPLEX SUBUNIT 4"/>
    <property type="match status" value="1"/>
</dbReference>
<dbReference type="Pfam" id="PF06417">
    <property type="entry name" value="EMC4"/>
    <property type="match status" value="1"/>
</dbReference>
<evidence type="ECO:0000256" key="2">
    <source>
        <dbReference type="ARBA" id="ARBA00007715"/>
    </source>
</evidence>
<evidence type="ECO:0000313" key="11">
    <source>
        <dbReference type="EMBL" id="KAF2237018.1"/>
    </source>
</evidence>